<dbReference type="SUPFAM" id="SSF54928">
    <property type="entry name" value="RNA-binding domain, RBD"/>
    <property type="match status" value="3"/>
</dbReference>
<feature type="region of interest" description="Disordered" evidence="3">
    <location>
        <begin position="106"/>
        <end position="147"/>
    </location>
</feature>
<reference evidence="5" key="1">
    <citation type="submission" date="2017-08" db="EMBL/GenBank/DDBJ databases">
        <authorList>
            <person name="Cuomo C."/>
            <person name="Billmyre B."/>
            <person name="Heitman J."/>
        </authorList>
    </citation>
    <scope>NUCLEOTIDE SEQUENCE</scope>
    <source>
        <strain evidence="5">CBS 12478</strain>
    </source>
</reference>
<dbReference type="AlphaFoldDB" id="A0AAJ8LKV2"/>
<dbReference type="PANTHER" id="PTHR48025">
    <property type="entry name" value="OS02G0815200 PROTEIN"/>
    <property type="match status" value="1"/>
</dbReference>
<keyword evidence="6" id="KW-1185">Reference proteome</keyword>
<evidence type="ECO:0000256" key="1">
    <source>
        <dbReference type="ARBA" id="ARBA00022884"/>
    </source>
</evidence>
<accession>A0AAJ8LKV2</accession>
<feature type="compositionally biased region" description="Pro residues" evidence="3">
    <location>
        <begin position="133"/>
        <end position="143"/>
    </location>
</feature>
<dbReference type="Proteomes" id="UP000322225">
    <property type="component" value="Chromosome 8"/>
</dbReference>
<keyword evidence="1 2" id="KW-0694">RNA-binding</keyword>
<dbReference type="InterPro" id="IPR050502">
    <property type="entry name" value="Euk_RNA-bind_prot"/>
</dbReference>
<dbReference type="PANTHER" id="PTHR48025:SF1">
    <property type="entry name" value="RRM DOMAIN-CONTAINING PROTEIN"/>
    <property type="match status" value="1"/>
</dbReference>
<evidence type="ECO:0000256" key="3">
    <source>
        <dbReference type="SAM" id="MobiDB-lite"/>
    </source>
</evidence>
<evidence type="ECO:0000313" key="6">
    <source>
        <dbReference type="Proteomes" id="UP000322225"/>
    </source>
</evidence>
<dbReference type="GeneID" id="43591561"/>
<dbReference type="Pfam" id="PF00076">
    <property type="entry name" value="RRM_1"/>
    <property type="match status" value="2"/>
</dbReference>
<dbReference type="Gene3D" id="3.30.70.330">
    <property type="match status" value="3"/>
</dbReference>
<feature type="region of interest" description="Disordered" evidence="3">
    <location>
        <begin position="368"/>
        <end position="418"/>
    </location>
</feature>
<dbReference type="PROSITE" id="PS50102">
    <property type="entry name" value="RRM"/>
    <property type="match status" value="1"/>
</dbReference>
<feature type="region of interest" description="Disordered" evidence="3">
    <location>
        <begin position="1"/>
        <end position="32"/>
    </location>
</feature>
<feature type="compositionally biased region" description="Polar residues" evidence="3">
    <location>
        <begin position="106"/>
        <end position="116"/>
    </location>
</feature>
<protein>
    <recommendedName>
        <fullName evidence="4">RRM domain-containing protein</fullName>
    </recommendedName>
</protein>
<feature type="compositionally biased region" description="Low complexity" evidence="3">
    <location>
        <begin position="386"/>
        <end position="402"/>
    </location>
</feature>
<evidence type="ECO:0000313" key="5">
    <source>
        <dbReference type="EMBL" id="WWD20461.1"/>
    </source>
</evidence>
<dbReference type="RefSeq" id="XP_065823654.1">
    <property type="nucleotide sequence ID" value="XM_065967582.1"/>
</dbReference>
<dbReference type="InterPro" id="IPR035979">
    <property type="entry name" value="RBD_domain_sf"/>
</dbReference>
<feature type="compositionally biased region" description="Low complexity" evidence="3">
    <location>
        <begin position="314"/>
        <end position="326"/>
    </location>
</feature>
<dbReference type="GO" id="GO:0005634">
    <property type="term" value="C:nucleus"/>
    <property type="evidence" value="ECO:0007669"/>
    <property type="project" value="TreeGrafter"/>
</dbReference>
<evidence type="ECO:0000259" key="4">
    <source>
        <dbReference type="PROSITE" id="PS50102"/>
    </source>
</evidence>
<organism evidence="5 6">
    <name type="scientific">Kwoniella shandongensis</name>
    <dbReference type="NCBI Taxonomy" id="1734106"/>
    <lineage>
        <taxon>Eukaryota</taxon>
        <taxon>Fungi</taxon>
        <taxon>Dikarya</taxon>
        <taxon>Basidiomycota</taxon>
        <taxon>Agaricomycotina</taxon>
        <taxon>Tremellomycetes</taxon>
        <taxon>Tremellales</taxon>
        <taxon>Cryptococcaceae</taxon>
        <taxon>Kwoniella</taxon>
    </lineage>
</organism>
<dbReference type="CDD" id="cd00590">
    <property type="entry name" value="RRM_SF"/>
    <property type="match status" value="2"/>
</dbReference>
<dbReference type="KEGG" id="ksn:43591561"/>
<dbReference type="InterPro" id="IPR000504">
    <property type="entry name" value="RRM_dom"/>
</dbReference>
<name>A0AAJ8LKV2_9TREE</name>
<reference evidence="5" key="2">
    <citation type="submission" date="2024-01" db="EMBL/GenBank/DDBJ databases">
        <title>Comparative genomics of Cryptococcus and Kwoniella reveals pathogenesis evolution and contrasting modes of karyotype evolution via chromosome fusion or intercentromeric recombination.</title>
        <authorList>
            <person name="Coelho M.A."/>
            <person name="David-Palma M."/>
            <person name="Shea T."/>
            <person name="Bowers K."/>
            <person name="McGinley-Smith S."/>
            <person name="Mohammad A.W."/>
            <person name="Gnirke A."/>
            <person name="Yurkov A.M."/>
            <person name="Nowrousian M."/>
            <person name="Sun S."/>
            <person name="Cuomo C.A."/>
            <person name="Heitman J."/>
        </authorList>
    </citation>
    <scope>NUCLEOTIDE SEQUENCE</scope>
    <source>
        <strain evidence="5">CBS 12478</strain>
    </source>
</reference>
<evidence type="ECO:0000256" key="2">
    <source>
        <dbReference type="PROSITE-ProRule" id="PRU00176"/>
    </source>
</evidence>
<feature type="domain" description="RRM" evidence="4">
    <location>
        <begin position="164"/>
        <end position="236"/>
    </location>
</feature>
<proteinExistence type="predicted"/>
<gene>
    <name evidence="5" type="ORF">CI109_104937</name>
</gene>
<feature type="region of interest" description="Disordered" evidence="3">
    <location>
        <begin position="305"/>
        <end position="328"/>
    </location>
</feature>
<sequence length="438" mass="48124">MSTNLPPPASIFSTSKGYDESSSPSSPHTPKHEVRLYGLNQAVTTDSLVNFFSAKTHVHGVLLHQNEFGNGLQWAQVWVGSEDEVQKCLDLRTHLAPSGITLSRAPSTLLSSSQGLPTPDRDTSAPPLEIRAPPTPQSLPPGVRPDLSAGLGYRHIDPQGPLPRNLYVMGLPLDLTQNQFKALFASYGMVEHSTLLSQLDGMGRRRGFILMSTHREAVEAMQAMNGSWVELTSRGRWSNERESSTGLDEKYFPNAGTIREIFSHFGPVTRVTVLSMSPFQALIQFEHEVSAMALLNADGLSLGGRPITTRRYRTSTPASSSPPSGRITFDPFGPDLCSRFTGLNFNLKSSSNHLNADSEPFVPLAWKANNTPDVKNTNKDDPHPQSDSSNNSRTNSESTRTSVDNNTSKATSKIAPLQGKDRWQIAPNWCERFHNTLY</sequence>
<dbReference type="EMBL" id="CP144058">
    <property type="protein sequence ID" value="WWD20461.1"/>
    <property type="molecule type" value="Genomic_DNA"/>
</dbReference>
<dbReference type="GO" id="GO:0003729">
    <property type="term" value="F:mRNA binding"/>
    <property type="evidence" value="ECO:0007669"/>
    <property type="project" value="TreeGrafter"/>
</dbReference>
<dbReference type="SMART" id="SM00360">
    <property type="entry name" value="RRM"/>
    <property type="match status" value="2"/>
</dbReference>
<dbReference type="InterPro" id="IPR012677">
    <property type="entry name" value="Nucleotide-bd_a/b_plait_sf"/>
</dbReference>